<dbReference type="CDD" id="cd22270">
    <property type="entry name" value="DPBB_kiwellin-like"/>
    <property type="match status" value="1"/>
</dbReference>
<dbReference type="PANTHER" id="PTHR33191:SF58">
    <property type="entry name" value="RIPENING-RELATED PROTEIN 1"/>
    <property type="match status" value="1"/>
</dbReference>
<dbReference type="InterPro" id="IPR036908">
    <property type="entry name" value="RlpA-like_sf"/>
</dbReference>
<dbReference type="OMA" id="HNNIRIN"/>
<dbReference type="Gene3D" id="2.40.40.10">
    <property type="entry name" value="RlpA-like domain"/>
    <property type="match status" value="1"/>
</dbReference>
<dbReference type="Gramene" id="ERN01105">
    <property type="protein sequence ID" value="ERN01105"/>
    <property type="gene ID" value="AMTR_s00002p00197170"/>
</dbReference>
<protein>
    <submittedName>
        <fullName evidence="5">Uncharacterized protein</fullName>
    </submittedName>
</protein>
<dbReference type="Proteomes" id="UP000017836">
    <property type="component" value="Unassembled WGS sequence"/>
</dbReference>
<keyword evidence="3" id="KW-0964">Secreted</keyword>
<keyword evidence="4" id="KW-0732">Signal</keyword>
<dbReference type="EMBL" id="KI394767">
    <property type="protein sequence ID" value="ERN01105.1"/>
    <property type="molecule type" value="Genomic_DNA"/>
</dbReference>
<dbReference type="SUPFAM" id="SSF50685">
    <property type="entry name" value="Barwin-like endoglucanases"/>
    <property type="match status" value="1"/>
</dbReference>
<evidence type="ECO:0000256" key="4">
    <source>
        <dbReference type="ARBA" id="ARBA00022729"/>
    </source>
</evidence>
<evidence type="ECO:0000256" key="3">
    <source>
        <dbReference type="ARBA" id="ARBA00022525"/>
    </source>
</evidence>
<keyword evidence="6" id="KW-1185">Reference proteome</keyword>
<comment type="subcellular location">
    <subcellularLocation>
        <location evidence="1">Secreted</location>
    </subcellularLocation>
</comment>
<dbReference type="HOGENOM" id="CLU_047639_4_2_1"/>
<evidence type="ECO:0000256" key="1">
    <source>
        <dbReference type="ARBA" id="ARBA00004613"/>
    </source>
</evidence>
<comment type="similarity">
    <text evidence="2">Belongs to the kiwellin family.</text>
</comment>
<proteinExistence type="inferred from homology"/>
<dbReference type="AlphaFoldDB" id="W1P2C2"/>
<dbReference type="GO" id="GO:0005576">
    <property type="term" value="C:extracellular region"/>
    <property type="evidence" value="ECO:0007669"/>
    <property type="project" value="UniProtKB-SubCell"/>
</dbReference>
<name>W1P2C2_AMBTC</name>
<organism evidence="5 6">
    <name type="scientific">Amborella trichopoda</name>
    <dbReference type="NCBI Taxonomy" id="13333"/>
    <lineage>
        <taxon>Eukaryota</taxon>
        <taxon>Viridiplantae</taxon>
        <taxon>Streptophyta</taxon>
        <taxon>Embryophyta</taxon>
        <taxon>Tracheophyta</taxon>
        <taxon>Spermatophyta</taxon>
        <taxon>Magnoliopsida</taxon>
        <taxon>Amborellales</taxon>
        <taxon>Amborellaceae</taxon>
        <taxon>Amborella</taxon>
    </lineage>
</organism>
<accession>W1P2C2</accession>
<evidence type="ECO:0000313" key="6">
    <source>
        <dbReference type="Proteomes" id="UP000017836"/>
    </source>
</evidence>
<dbReference type="Pfam" id="PF24300">
    <property type="entry name" value="KWL1"/>
    <property type="match status" value="1"/>
</dbReference>
<dbReference type="InterPro" id="IPR039271">
    <property type="entry name" value="Kiwellin-like"/>
</dbReference>
<evidence type="ECO:0000313" key="5">
    <source>
        <dbReference type="EMBL" id="ERN01105.1"/>
    </source>
</evidence>
<reference evidence="6" key="1">
    <citation type="journal article" date="2013" name="Science">
        <title>The Amborella genome and the evolution of flowering plants.</title>
        <authorList>
            <consortium name="Amborella Genome Project"/>
        </authorList>
    </citation>
    <scope>NUCLEOTIDE SEQUENCE [LARGE SCALE GENOMIC DNA]</scope>
</reference>
<sequence length="128" mass="13919">MTLDCCKAGKLYPHYHCSPPVISNTKAKMTIISFATGCDGCVPSGCDNRYHDDSEMVVALSNGWYNGGSRCLNYINISANGGTVTAKVVDECDSLYRCDAEYDYQQPCRSNIVSASPAVWKALKISES</sequence>
<gene>
    <name evidence="5" type="ORF">AMTR_s00002p00197170</name>
</gene>
<dbReference type="PANTHER" id="PTHR33191">
    <property type="entry name" value="RIPENING-RELATED PROTEIN 2-RELATED"/>
    <property type="match status" value="1"/>
</dbReference>
<evidence type="ECO:0000256" key="2">
    <source>
        <dbReference type="ARBA" id="ARBA00005592"/>
    </source>
</evidence>